<comment type="caution">
    <text evidence="2">The sequence shown here is derived from an EMBL/GenBank/DDBJ whole genome shotgun (WGS) entry which is preliminary data.</text>
</comment>
<evidence type="ECO:0000259" key="1">
    <source>
        <dbReference type="Pfam" id="PF14417"/>
    </source>
</evidence>
<dbReference type="Proteomes" id="UP000663981">
    <property type="component" value="Unassembled WGS sequence"/>
</dbReference>
<evidence type="ECO:0000313" key="3">
    <source>
        <dbReference type="Proteomes" id="UP000663981"/>
    </source>
</evidence>
<reference evidence="2 3" key="1">
    <citation type="submission" date="2021-03" db="EMBL/GenBank/DDBJ databases">
        <title>Whole genome sequence of Metabacillus bambusae BG109.</title>
        <authorList>
            <person name="Jeong J.W."/>
        </authorList>
    </citation>
    <scope>NUCLEOTIDE SEQUENCE [LARGE SCALE GENOMIC DNA]</scope>
    <source>
        <strain evidence="2 3">BG109</strain>
    </source>
</reference>
<sequence length="185" mass="21725">MDKKVKQLMRDLQQSTCYHIFYCFNDLERYIENAVSYICSGIEQGDYVFVIENERIFPLLYKKVEPLLTKVQLDKIKHVNNFDFYCSHGDFHPPTIVSYFSNMLETYIEKNASIRTWAHVEWGDLQEITCKIEQFEQVANKAVQSMKVISVCAYDEDRLTESLKASLISSHEYTLTDSEIITFNN</sequence>
<feature type="domain" description="MEDS" evidence="1">
    <location>
        <begin position="19"/>
        <end position="171"/>
    </location>
</feature>
<gene>
    <name evidence="2" type="ORF">I7822_00290</name>
</gene>
<dbReference type="EMBL" id="JAGDEL010000001">
    <property type="protein sequence ID" value="MBO1510132.1"/>
    <property type="molecule type" value="Genomic_DNA"/>
</dbReference>
<dbReference type="RefSeq" id="WP_207974813.1">
    <property type="nucleotide sequence ID" value="NZ_JAGDEL010000001.1"/>
</dbReference>
<protein>
    <submittedName>
        <fullName evidence="2">MEDS domain-containing protein</fullName>
    </submittedName>
</protein>
<name>A0ABS3MVV9_9BACI</name>
<evidence type="ECO:0000313" key="2">
    <source>
        <dbReference type="EMBL" id="MBO1510132.1"/>
    </source>
</evidence>
<dbReference type="Pfam" id="PF14417">
    <property type="entry name" value="MEDS"/>
    <property type="match status" value="1"/>
</dbReference>
<proteinExistence type="predicted"/>
<accession>A0ABS3MVV9</accession>
<keyword evidence="3" id="KW-1185">Reference proteome</keyword>
<dbReference type="InterPro" id="IPR025847">
    <property type="entry name" value="MEDS_domain"/>
</dbReference>
<organism evidence="2 3">
    <name type="scientific">Metabacillus bambusae</name>
    <dbReference type="NCBI Taxonomy" id="2795218"/>
    <lineage>
        <taxon>Bacteria</taxon>
        <taxon>Bacillati</taxon>
        <taxon>Bacillota</taxon>
        <taxon>Bacilli</taxon>
        <taxon>Bacillales</taxon>
        <taxon>Bacillaceae</taxon>
        <taxon>Metabacillus</taxon>
    </lineage>
</organism>